<dbReference type="CDD" id="cd20071">
    <property type="entry name" value="SET_SMYD"/>
    <property type="match status" value="1"/>
</dbReference>
<evidence type="ECO:0000259" key="1">
    <source>
        <dbReference type="PROSITE" id="PS50280"/>
    </source>
</evidence>
<evidence type="ECO:0000313" key="2">
    <source>
        <dbReference type="EMBL" id="OMP12337.1"/>
    </source>
</evidence>
<dbReference type="InterPro" id="IPR046341">
    <property type="entry name" value="SET_dom_sf"/>
</dbReference>
<name>A0A1R3KZ70_COCAP</name>
<dbReference type="EMBL" id="AWWV01000128">
    <property type="protein sequence ID" value="OMP12337.1"/>
    <property type="molecule type" value="Genomic_DNA"/>
</dbReference>
<dbReference type="InterPro" id="IPR011990">
    <property type="entry name" value="TPR-like_helical_dom_sf"/>
</dbReference>
<dbReference type="Gene3D" id="1.25.40.10">
    <property type="entry name" value="Tetratricopeptide repeat domain"/>
    <property type="match status" value="1"/>
</dbReference>
<proteinExistence type="predicted"/>
<dbReference type="STRING" id="210143.A0A1R3KZ70"/>
<organism evidence="2 3">
    <name type="scientific">Corchorus capsularis</name>
    <name type="common">Jute</name>
    <dbReference type="NCBI Taxonomy" id="210143"/>
    <lineage>
        <taxon>Eukaryota</taxon>
        <taxon>Viridiplantae</taxon>
        <taxon>Streptophyta</taxon>
        <taxon>Embryophyta</taxon>
        <taxon>Tracheophyta</taxon>
        <taxon>Spermatophyta</taxon>
        <taxon>Magnoliopsida</taxon>
        <taxon>eudicotyledons</taxon>
        <taxon>Gunneridae</taxon>
        <taxon>Pentapetalae</taxon>
        <taxon>rosids</taxon>
        <taxon>malvids</taxon>
        <taxon>Malvales</taxon>
        <taxon>Malvaceae</taxon>
        <taxon>Grewioideae</taxon>
        <taxon>Apeibeae</taxon>
        <taxon>Corchorus</taxon>
    </lineage>
</organism>
<keyword evidence="3" id="KW-1185">Reference proteome</keyword>
<reference evidence="2 3" key="1">
    <citation type="submission" date="2013-09" db="EMBL/GenBank/DDBJ databases">
        <title>Corchorus capsularis genome sequencing.</title>
        <authorList>
            <person name="Alam M."/>
            <person name="Haque M.S."/>
            <person name="Islam M.S."/>
            <person name="Emdad E.M."/>
            <person name="Islam M.M."/>
            <person name="Ahmed B."/>
            <person name="Halim A."/>
            <person name="Hossen Q.M.M."/>
            <person name="Hossain M.Z."/>
            <person name="Ahmed R."/>
            <person name="Khan M.M."/>
            <person name="Islam R."/>
            <person name="Rashid M.M."/>
            <person name="Khan S.A."/>
            <person name="Rahman M.S."/>
            <person name="Alam M."/>
        </authorList>
    </citation>
    <scope>NUCLEOTIDE SEQUENCE [LARGE SCALE GENOMIC DNA]</scope>
    <source>
        <strain evidence="3">cv. CVL-1</strain>
        <tissue evidence="2">Whole seedling</tissue>
    </source>
</reference>
<gene>
    <name evidence="2" type="ORF">CCACVL1_00035</name>
</gene>
<dbReference type="Pfam" id="PF00856">
    <property type="entry name" value="SET"/>
    <property type="match status" value="1"/>
</dbReference>
<sequence length="258" mass="28639">MAAARKLQNGGKEEETNDELILEEAVLSLVITNAVEVQDGSGRSLGIAVYDTSFSWINHSCSPNACYRFSISPPNAVPSAEDSTSKLRIVPSVSGEECDVCRCLEHTKGNRGYQYGPKIIVRSIKRISKGEEVCISYTDLLQPKAMRQSELWSKYQFTCSCSRCSATPSTYIDRALEEISSIDLGLSSSSFDVKLYRDETTKRCNTPSVSLRIFFDCICCKFLDKCRGVFINLSKKLPVELAYKGGLPYLRSVNNCKA</sequence>
<dbReference type="OrthoDB" id="5945798at2759"/>
<dbReference type="Proteomes" id="UP000188268">
    <property type="component" value="Unassembled WGS sequence"/>
</dbReference>
<protein>
    <recommendedName>
        <fullName evidence="1">SET domain-containing protein</fullName>
    </recommendedName>
</protein>
<dbReference type="Gene3D" id="2.170.270.10">
    <property type="entry name" value="SET domain"/>
    <property type="match status" value="1"/>
</dbReference>
<dbReference type="PANTHER" id="PTHR47780:SF1">
    <property type="entry name" value="PROTEIN SET DOMAIN GROUP 41"/>
    <property type="match status" value="1"/>
</dbReference>
<accession>A0A1R3KZ70</accession>
<dbReference type="PROSITE" id="PS50280">
    <property type="entry name" value="SET"/>
    <property type="match status" value="1"/>
</dbReference>
<dbReference type="InterPro" id="IPR001214">
    <property type="entry name" value="SET_dom"/>
</dbReference>
<dbReference type="AlphaFoldDB" id="A0A1R3KZ70"/>
<dbReference type="SUPFAM" id="SSF82199">
    <property type="entry name" value="SET domain"/>
    <property type="match status" value="1"/>
</dbReference>
<dbReference type="PANTHER" id="PTHR47780">
    <property type="entry name" value="PROTEIN SET DOMAIN GROUP 41"/>
    <property type="match status" value="1"/>
</dbReference>
<comment type="caution">
    <text evidence="2">The sequence shown here is derived from an EMBL/GenBank/DDBJ whole genome shotgun (WGS) entry which is preliminary data.</text>
</comment>
<dbReference type="Gramene" id="OMP12337">
    <property type="protein sequence ID" value="OMP12337"/>
    <property type="gene ID" value="CCACVL1_00035"/>
</dbReference>
<feature type="domain" description="SET" evidence="1">
    <location>
        <begin position="1"/>
        <end position="138"/>
    </location>
</feature>
<evidence type="ECO:0000313" key="3">
    <source>
        <dbReference type="Proteomes" id="UP000188268"/>
    </source>
</evidence>